<dbReference type="AlphaFoldDB" id="A0A1A9ZTM3"/>
<keyword evidence="4" id="KW-1185">Reference proteome</keyword>
<feature type="region of interest" description="Disordered" evidence="1">
    <location>
        <begin position="54"/>
        <end position="87"/>
    </location>
</feature>
<dbReference type="VEuPathDB" id="VectorBase:GPAI024569"/>
<feature type="region of interest" description="Disordered" evidence="1">
    <location>
        <begin position="99"/>
        <end position="131"/>
    </location>
</feature>
<keyword evidence="2" id="KW-0732">Signal</keyword>
<organism evidence="3 4">
    <name type="scientific">Glossina pallidipes</name>
    <name type="common">Tsetse fly</name>
    <dbReference type="NCBI Taxonomy" id="7398"/>
    <lineage>
        <taxon>Eukaryota</taxon>
        <taxon>Metazoa</taxon>
        <taxon>Ecdysozoa</taxon>
        <taxon>Arthropoda</taxon>
        <taxon>Hexapoda</taxon>
        <taxon>Insecta</taxon>
        <taxon>Pterygota</taxon>
        <taxon>Neoptera</taxon>
        <taxon>Endopterygota</taxon>
        <taxon>Diptera</taxon>
        <taxon>Brachycera</taxon>
        <taxon>Muscomorpha</taxon>
        <taxon>Hippoboscoidea</taxon>
        <taxon>Glossinidae</taxon>
        <taxon>Glossina</taxon>
    </lineage>
</organism>
<feature type="compositionally biased region" description="Low complexity" evidence="1">
    <location>
        <begin position="60"/>
        <end position="85"/>
    </location>
</feature>
<reference evidence="4" key="1">
    <citation type="submission" date="2014-03" db="EMBL/GenBank/DDBJ databases">
        <authorList>
            <person name="Aksoy S."/>
            <person name="Warren W."/>
            <person name="Wilson R.K."/>
        </authorList>
    </citation>
    <scope>NUCLEOTIDE SEQUENCE [LARGE SCALE GENOMIC DNA]</scope>
    <source>
        <strain evidence="4">IAEA</strain>
    </source>
</reference>
<feature type="chain" id="PRO_5008403192" evidence="2">
    <location>
        <begin position="24"/>
        <end position="131"/>
    </location>
</feature>
<evidence type="ECO:0000313" key="3">
    <source>
        <dbReference type="EnsemblMetazoa" id="GPAI024569-PA"/>
    </source>
</evidence>
<feature type="compositionally biased region" description="Polar residues" evidence="1">
    <location>
        <begin position="121"/>
        <end position="131"/>
    </location>
</feature>
<name>A0A1A9ZTM3_GLOPL</name>
<feature type="signal peptide" evidence="2">
    <location>
        <begin position="1"/>
        <end position="23"/>
    </location>
</feature>
<sequence>MQKDMSTKFLILIVLCCGKLNLAQLSLHTDANANSYLLKTPNLQQSVTRYYGGGQRAGLQQAHQQQQIDQQQQQPQSPIEQETQQRTQQVNCTYIYLHSDDSDKEAEEVSNKDENSEEIAHSSSSFIQILT</sequence>
<feature type="compositionally biased region" description="Basic and acidic residues" evidence="1">
    <location>
        <begin position="107"/>
        <end position="120"/>
    </location>
</feature>
<evidence type="ECO:0000256" key="2">
    <source>
        <dbReference type="SAM" id="SignalP"/>
    </source>
</evidence>
<dbReference type="Proteomes" id="UP000092445">
    <property type="component" value="Unassembled WGS sequence"/>
</dbReference>
<evidence type="ECO:0000313" key="4">
    <source>
        <dbReference type="Proteomes" id="UP000092445"/>
    </source>
</evidence>
<accession>A0A1A9ZTM3</accession>
<protein>
    <submittedName>
        <fullName evidence="3">Uncharacterized protein</fullName>
    </submittedName>
</protein>
<proteinExistence type="predicted"/>
<evidence type="ECO:0000256" key="1">
    <source>
        <dbReference type="SAM" id="MobiDB-lite"/>
    </source>
</evidence>
<dbReference type="EnsemblMetazoa" id="GPAI024569-RA">
    <property type="protein sequence ID" value="GPAI024569-PA"/>
    <property type="gene ID" value="GPAI024569"/>
</dbReference>
<reference evidence="3" key="2">
    <citation type="submission" date="2020-05" db="UniProtKB">
        <authorList>
            <consortium name="EnsemblMetazoa"/>
        </authorList>
    </citation>
    <scope>IDENTIFICATION</scope>
    <source>
        <strain evidence="3">IAEA</strain>
    </source>
</reference>